<evidence type="ECO:0000256" key="8">
    <source>
        <dbReference type="SAM" id="SignalP"/>
    </source>
</evidence>
<feature type="domain" description="ABC transmembrane type-1" evidence="9">
    <location>
        <begin position="98"/>
        <end position="298"/>
    </location>
</feature>
<feature type="transmembrane region" description="Helical" evidence="7">
    <location>
        <begin position="171"/>
        <end position="191"/>
    </location>
</feature>
<proteinExistence type="inferred from homology"/>
<feature type="signal peptide" evidence="8">
    <location>
        <begin position="1"/>
        <end position="23"/>
    </location>
</feature>
<dbReference type="PATRIC" id="fig|1367847.3.peg.3547"/>
<dbReference type="CDD" id="cd06261">
    <property type="entry name" value="TM_PBP2"/>
    <property type="match status" value="1"/>
</dbReference>
<evidence type="ECO:0000256" key="5">
    <source>
        <dbReference type="ARBA" id="ARBA00022989"/>
    </source>
</evidence>
<keyword evidence="3" id="KW-1003">Cell membrane</keyword>
<dbReference type="RefSeq" id="WP_020952771.1">
    <property type="nucleotide sequence ID" value="NC_022042.1"/>
</dbReference>
<dbReference type="InterPro" id="IPR000515">
    <property type="entry name" value="MetI-like"/>
</dbReference>
<keyword evidence="8" id="KW-0732">Signal</keyword>
<dbReference type="GO" id="GO:0055085">
    <property type="term" value="P:transmembrane transport"/>
    <property type="evidence" value="ECO:0007669"/>
    <property type="project" value="InterPro"/>
</dbReference>
<gene>
    <name evidence="10" type="ORF">JCM7686_pAMI1p036</name>
</gene>
<feature type="chain" id="PRO_5004534698" evidence="8">
    <location>
        <begin position="24"/>
        <end position="306"/>
    </location>
</feature>
<accession>S5XZB0</accession>
<comment type="subcellular location">
    <subcellularLocation>
        <location evidence="1 7">Cell membrane</location>
        <topology evidence="1 7">Multi-pass membrane protein</topology>
    </subcellularLocation>
</comment>
<dbReference type="PROSITE" id="PS50928">
    <property type="entry name" value="ABC_TM1"/>
    <property type="match status" value="1"/>
</dbReference>
<keyword evidence="4 7" id="KW-0812">Transmembrane</keyword>
<keyword evidence="10" id="KW-0614">Plasmid</keyword>
<dbReference type="SUPFAM" id="SSF161098">
    <property type="entry name" value="MetI-like"/>
    <property type="match status" value="1"/>
</dbReference>
<dbReference type="AlphaFoldDB" id="S5XZB0"/>
<organism evidence="10 11">
    <name type="scientific">Paracoccus aminophilus JCM 7686</name>
    <dbReference type="NCBI Taxonomy" id="1367847"/>
    <lineage>
        <taxon>Bacteria</taxon>
        <taxon>Pseudomonadati</taxon>
        <taxon>Pseudomonadota</taxon>
        <taxon>Alphaproteobacteria</taxon>
        <taxon>Rhodobacterales</taxon>
        <taxon>Paracoccaceae</taxon>
        <taxon>Paracoccus</taxon>
    </lineage>
</organism>
<dbReference type="Pfam" id="PF00528">
    <property type="entry name" value="BPD_transp_1"/>
    <property type="match status" value="1"/>
</dbReference>
<dbReference type="HOGENOM" id="CLU_036879_0_2_5"/>
<dbReference type="Pfam" id="PF19300">
    <property type="entry name" value="BPD_transp_1_N"/>
    <property type="match status" value="1"/>
</dbReference>
<name>S5XZB0_PARAH</name>
<sequence length="306" mass="32969">MIAHLLQASLRQATSLLAVSALAFCVVAQMPADPVEIAMRAWNLPPDPDTIARLRMEWGLDRPLVLRWLSWLGGFVTGDWGLSFRTGAPVRDEFLSRLPLSLGLGAAALALAVILAIPLGFAAALRPNGWADRFGRGLVVVVQAVPSFWLGLVLIWLLAAELRLIRPFSGGPVILAMAAVLIALPPMAMMARVLRRELLASTTQPWFRTAIAKGLSQSAALRRHSARAGAYALLAALRSEIGWMLGTTATLEVLFGLPGVSQFVLQSVPARDYGVLLAYVMTVACLMALANLVITLILQLLDPRAR</sequence>
<evidence type="ECO:0000256" key="4">
    <source>
        <dbReference type="ARBA" id="ARBA00022692"/>
    </source>
</evidence>
<dbReference type="Proteomes" id="UP000015480">
    <property type="component" value="Plasmid pAMI1"/>
</dbReference>
<reference evidence="10 11" key="1">
    <citation type="journal article" date="2014" name="BMC Genomics">
        <title>Architecture and functions of a multipartite genome of the methylotrophic bacterium Paracoccus aminophilus JCM 7686, containing primary and secondary chromids.</title>
        <authorList>
            <person name="Dziewit L."/>
            <person name="Czarnecki J."/>
            <person name="Wibberg D."/>
            <person name="Radlinska M."/>
            <person name="Mrozek P."/>
            <person name="Szymczak M."/>
            <person name="Schluter A."/>
            <person name="Puhler A."/>
            <person name="Bartosik D."/>
        </authorList>
    </citation>
    <scope>NUCLEOTIDE SEQUENCE [LARGE SCALE GENOMIC DNA]</scope>
    <source>
        <strain evidence="10">JCM 7686</strain>
        <plasmid evidence="11">Plasmid pAMI1</plasmid>
    </source>
</reference>
<protein>
    <submittedName>
        <fullName evidence="10">ABC-type dipeptide/oligopeptide/nickel transport systems, permease component</fullName>
    </submittedName>
</protein>
<keyword evidence="6 7" id="KW-0472">Membrane</keyword>
<comment type="similarity">
    <text evidence="7">Belongs to the binding-protein-dependent transport system permease family.</text>
</comment>
<feature type="transmembrane region" description="Helical" evidence="7">
    <location>
        <begin position="241"/>
        <end position="264"/>
    </location>
</feature>
<evidence type="ECO:0000256" key="6">
    <source>
        <dbReference type="ARBA" id="ARBA00023136"/>
    </source>
</evidence>
<geneLocation type="plasmid" evidence="10 11">
    <name>pAMI1</name>
</geneLocation>
<dbReference type="InterPro" id="IPR035906">
    <property type="entry name" value="MetI-like_sf"/>
</dbReference>
<feature type="transmembrane region" description="Helical" evidence="7">
    <location>
        <begin position="102"/>
        <end position="125"/>
    </location>
</feature>
<evidence type="ECO:0000313" key="10">
    <source>
        <dbReference type="EMBL" id="AGT10622.1"/>
    </source>
</evidence>
<keyword evidence="11" id="KW-1185">Reference proteome</keyword>
<keyword evidence="5 7" id="KW-1133">Transmembrane helix</keyword>
<feature type="transmembrane region" description="Helical" evidence="7">
    <location>
        <begin position="276"/>
        <end position="301"/>
    </location>
</feature>
<evidence type="ECO:0000256" key="1">
    <source>
        <dbReference type="ARBA" id="ARBA00004651"/>
    </source>
</evidence>
<evidence type="ECO:0000256" key="2">
    <source>
        <dbReference type="ARBA" id="ARBA00022448"/>
    </source>
</evidence>
<evidence type="ECO:0000256" key="3">
    <source>
        <dbReference type="ARBA" id="ARBA00022475"/>
    </source>
</evidence>
<evidence type="ECO:0000259" key="9">
    <source>
        <dbReference type="PROSITE" id="PS50928"/>
    </source>
</evidence>
<keyword evidence="2 7" id="KW-0813">Transport</keyword>
<dbReference type="InterPro" id="IPR045621">
    <property type="entry name" value="BPD_transp_1_N"/>
</dbReference>
<dbReference type="GO" id="GO:0005886">
    <property type="term" value="C:plasma membrane"/>
    <property type="evidence" value="ECO:0007669"/>
    <property type="project" value="UniProtKB-SubCell"/>
</dbReference>
<evidence type="ECO:0000313" key="11">
    <source>
        <dbReference type="Proteomes" id="UP000015480"/>
    </source>
</evidence>
<feature type="transmembrane region" description="Helical" evidence="7">
    <location>
        <begin position="137"/>
        <end position="159"/>
    </location>
</feature>
<dbReference type="PANTHER" id="PTHR43163:SF6">
    <property type="entry name" value="DIPEPTIDE TRANSPORT SYSTEM PERMEASE PROTEIN DPPB-RELATED"/>
    <property type="match status" value="1"/>
</dbReference>
<dbReference type="Gene3D" id="1.10.3720.10">
    <property type="entry name" value="MetI-like"/>
    <property type="match status" value="1"/>
</dbReference>
<dbReference type="EMBL" id="CP006651">
    <property type="protein sequence ID" value="AGT10622.1"/>
    <property type="molecule type" value="Genomic_DNA"/>
</dbReference>
<dbReference type="PANTHER" id="PTHR43163">
    <property type="entry name" value="DIPEPTIDE TRANSPORT SYSTEM PERMEASE PROTEIN DPPB-RELATED"/>
    <property type="match status" value="1"/>
</dbReference>
<dbReference type="KEGG" id="pami:JCM7686_pAMI1p036"/>
<evidence type="ECO:0000256" key="7">
    <source>
        <dbReference type="RuleBase" id="RU363032"/>
    </source>
</evidence>